<feature type="binding site" evidence="3">
    <location>
        <position position="201"/>
    </location>
    <ligand>
        <name>FAD</name>
        <dbReference type="ChEBI" id="CHEBI:57692"/>
    </ligand>
</feature>
<accession>A0A5R9FH32</accession>
<feature type="binding site" evidence="3">
    <location>
        <position position="361"/>
    </location>
    <ligand>
        <name>L-tryptophan</name>
        <dbReference type="ChEBI" id="CHEBI:57912"/>
    </ligand>
</feature>
<keyword evidence="3" id="KW-0285">Flavoprotein</keyword>
<dbReference type="InterPro" id="IPR036188">
    <property type="entry name" value="FAD/NAD-bd_sf"/>
</dbReference>
<dbReference type="Pfam" id="PF04820">
    <property type="entry name" value="Trp_halogenase"/>
    <property type="match status" value="1"/>
</dbReference>
<dbReference type="Gene3D" id="3.50.50.60">
    <property type="entry name" value="FAD/NAD(P)-binding domain"/>
    <property type="match status" value="1"/>
</dbReference>
<feature type="binding site" evidence="3">
    <location>
        <begin position="14"/>
        <end position="17"/>
    </location>
    <ligand>
        <name>FAD</name>
        <dbReference type="ChEBI" id="CHEBI:57692"/>
    </ligand>
</feature>
<organism evidence="4 5">
    <name type="scientific">Streptomyces montanus</name>
    <dbReference type="NCBI Taxonomy" id="2580423"/>
    <lineage>
        <taxon>Bacteria</taxon>
        <taxon>Bacillati</taxon>
        <taxon>Actinomycetota</taxon>
        <taxon>Actinomycetes</taxon>
        <taxon>Kitasatosporales</taxon>
        <taxon>Streptomycetaceae</taxon>
        <taxon>Streptomyces</taxon>
    </lineage>
</organism>
<comment type="similarity">
    <text evidence="1">Belongs to the flavin-dependent halogenase family. Bacterial tryptophan halogenase subfamily.</text>
</comment>
<dbReference type="PIRSF" id="PIRSF011396">
    <property type="entry name" value="Trp_halogenase"/>
    <property type="match status" value="1"/>
</dbReference>
<reference evidence="4 5" key="1">
    <citation type="submission" date="2019-05" db="EMBL/GenBank/DDBJ databases">
        <title>Streptomyces sp. NEAU-C151, a novel actinomycete isolated from soil.</title>
        <authorList>
            <person name="Han L."/>
            <person name="Jiang H."/>
        </authorList>
    </citation>
    <scope>NUCLEOTIDE SEQUENCE [LARGE SCALE GENOMIC DNA]</scope>
    <source>
        <strain evidence="4 5">NEAU-C151</strain>
    </source>
</reference>
<keyword evidence="3" id="KW-0547">Nucleotide-binding</keyword>
<dbReference type="Proteomes" id="UP000305906">
    <property type="component" value="Unassembled WGS sequence"/>
</dbReference>
<gene>
    <name evidence="4" type="ORF">FE633_27700</name>
</gene>
<sequence length="522" mass="57100">MSTQNPENVVIVGGGIAGSMTAAYLKAAFRERISVTLVEDEPGSAAAENDETTLGDIRSFFDFLGLEEEDWMPACDATYKLAVRFQDWNRPEQHFYLPFEDTREVAGFPLTEWWLHNGPSGRFDRDCFVAAWLCDAGRSPRQLDGSAAGGLGGASAGPDGAPAGWGGAAGPYGYHFEAGALARYLTGYAVGRGVRYLADEVLEVRLDARGWIEHVVTKEHGEIHGDLFVDCTGDRGLLLHKALKVPYLSYQDTLPNDSVVTLRVPTRMKARGIPPYTTVAARGSGWIWTIPLFSRIGTGYVYAREYCTPEEAERTLRESVGPEAAGVEAVHAPLLVGRSLRAWQHNCVAVGAPGGRVEPLEATGASFVHHALEQLVRHFPAADWHPKLRDSYNASVSRVMDGAREFLTLHYHGAARDHTQYWRDAKTRPVPDALAERIARWRVRPPGAELVPPYHQGLPPHAYACLLLGTGAIPLRPSTAITLVDDTAARREFAAVRDEAQGLVGTLPTPYEYITQMSLMSG</sequence>
<dbReference type="RefSeq" id="WP_138047910.1">
    <property type="nucleotide sequence ID" value="NZ_VBZC01000033.1"/>
</dbReference>
<dbReference type="InterPro" id="IPR050816">
    <property type="entry name" value="Flavin-dep_Halogenase_NPB"/>
</dbReference>
<evidence type="ECO:0000256" key="3">
    <source>
        <dbReference type="PIRSR" id="PIRSR011396-2"/>
    </source>
</evidence>
<proteinExistence type="inferred from homology"/>
<evidence type="ECO:0000256" key="2">
    <source>
        <dbReference type="PIRSR" id="PIRSR011396-1"/>
    </source>
</evidence>
<feature type="binding site" evidence="3">
    <location>
        <position position="80"/>
    </location>
    <ligand>
        <name>7-chloro-L-tryptophan</name>
        <dbReference type="ChEBI" id="CHEBI:58713"/>
    </ligand>
</feature>
<feature type="active site" evidence="2">
    <location>
        <position position="80"/>
    </location>
</feature>
<evidence type="ECO:0000256" key="1">
    <source>
        <dbReference type="ARBA" id="ARBA00038396"/>
    </source>
</evidence>
<dbReference type="InterPro" id="IPR033856">
    <property type="entry name" value="Trp_halogen"/>
</dbReference>
<keyword evidence="5" id="KW-1185">Reference proteome</keyword>
<dbReference type="InterPro" id="IPR006905">
    <property type="entry name" value="Flavin_halogenase"/>
</dbReference>
<protein>
    <submittedName>
        <fullName evidence="4">Tryptophan 7-halogenase</fullName>
    </submittedName>
</protein>
<dbReference type="PANTHER" id="PTHR43747">
    <property type="entry name" value="FAD-BINDING PROTEIN"/>
    <property type="match status" value="1"/>
</dbReference>
<keyword evidence="3" id="KW-0274">FAD</keyword>
<dbReference type="GO" id="GO:0004497">
    <property type="term" value="F:monooxygenase activity"/>
    <property type="evidence" value="ECO:0007669"/>
    <property type="project" value="InterPro"/>
</dbReference>
<evidence type="ECO:0000313" key="5">
    <source>
        <dbReference type="Proteomes" id="UP000305906"/>
    </source>
</evidence>
<dbReference type="AlphaFoldDB" id="A0A5R9FH32"/>
<dbReference type="PANTHER" id="PTHR43747:SF4">
    <property type="entry name" value="FLAVIN-DEPENDENT TRYPTOPHAN HALOGENASE"/>
    <property type="match status" value="1"/>
</dbReference>
<dbReference type="EMBL" id="VBZC01000033">
    <property type="protein sequence ID" value="TLS43122.1"/>
    <property type="molecule type" value="Genomic_DNA"/>
</dbReference>
<dbReference type="GO" id="GO:0000166">
    <property type="term" value="F:nucleotide binding"/>
    <property type="evidence" value="ECO:0007669"/>
    <property type="project" value="UniProtKB-KW"/>
</dbReference>
<dbReference type="SUPFAM" id="SSF51905">
    <property type="entry name" value="FAD/NAD(P)-binding domain"/>
    <property type="match status" value="1"/>
</dbReference>
<comment type="caution">
    <text evidence="4">The sequence shown here is derived from an EMBL/GenBank/DDBJ whole genome shotgun (WGS) entry which is preliminary data.</text>
</comment>
<name>A0A5R9FH32_9ACTN</name>
<evidence type="ECO:0000313" key="4">
    <source>
        <dbReference type="EMBL" id="TLS43122.1"/>
    </source>
</evidence>